<feature type="region of interest" description="Disordered" evidence="1">
    <location>
        <begin position="152"/>
        <end position="184"/>
    </location>
</feature>
<dbReference type="Gramene" id="TraesCS1A03G0348300.1">
    <property type="protein sequence ID" value="TraesCS1A03G0348300.1.CDS"/>
    <property type="gene ID" value="TraesCS1A03G0348300"/>
</dbReference>
<evidence type="ECO:0000256" key="1">
    <source>
        <dbReference type="SAM" id="MobiDB-lite"/>
    </source>
</evidence>
<accession>A0A3B5XXH0</accession>
<reference evidence="2" key="2">
    <citation type="submission" date="2018-10" db="UniProtKB">
        <authorList>
            <consortium name="EnsemblPlants"/>
        </authorList>
    </citation>
    <scope>IDENTIFICATION</scope>
</reference>
<evidence type="ECO:0000313" key="3">
    <source>
        <dbReference type="Proteomes" id="UP000019116"/>
    </source>
</evidence>
<dbReference type="Gramene" id="TraesJUL1A03G00060260.1">
    <property type="protein sequence ID" value="TraesJUL1A03G00060260.1"/>
    <property type="gene ID" value="TraesJUL1A03G00060260"/>
</dbReference>
<feature type="compositionally biased region" description="Basic and acidic residues" evidence="1">
    <location>
        <begin position="152"/>
        <end position="181"/>
    </location>
</feature>
<dbReference type="Proteomes" id="UP000019116">
    <property type="component" value="Chromosome 1A"/>
</dbReference>
<sequence>MQTEAARGHGGGREDGDECPGAEVRRSSELGADLNGEANVGLGCAGGRDERRGGARASGSVTGRGGGCGLTIFGSGAWVTGEQQGPRALRAGQWRGCEGEGSHKVAVLIGAGRWSKWRRGAALGRSRSSEEGCRDGAVRAWGLTARMGRENCERDHASGGGQRERGEGSEGKNKSHNESRKAWKAFGAPVLGRHRYLGRRTHGGENPPGDWRWGPCPIWPLAEYYFRGPYGSGVRQAASFERRRCTYSDLCPSATS</sequence>
<dbReference type="Gramene" id="TraesLDM1A03G00060170.1">
    <property type="protein sequence ID" value="TraesLDM1A03G00060170.1"/>
    <property type="gene ID" value="TraesLDM1A03G00060170"/>
</dbReference>
<dbReference type="EnsemblPlants" id="TraesCS1A02G134700.1">
    <property type="protein sequence ID" value="TraesCS1A02G134700.1"/>
    <property type="gene ID" value="TraesCS1A02G134700"/>
</dbReference>
<name>A0A3B5XXH0_WHEAT</name>
<feature type="region of interest" description="Disordered" evidence="1">
    <location>
        <begin position="1"/>
        <end position="61"/>
    </location>
</feature>
<organism evidence="2">
    <name type="scientific">Triticum aestivum</name>
    <name type="common">Wheat</name>
    <dbReference type="NCBI Taxonomy" id="4565"/>
    <lineage>
        <taxon>Eukaryota</taxon>
        <taxon>Viridiplantae</taxon>
        <taxon>Streptophyta</taxon>
        <taxon>Embryophyta</taxon>
        <taxon>Tracheophyta</taxon>
        <taxon>Spermatophyta</taxon>
        <taxon>Magnoliopsida</taxon>
        <taxon>Liliopsida</taxon>
        <taxon>Poales</taxon>
        <taxon>Poaceae</taxon>
        <taxon>BOP clade</taxon>
        <taxon>Pooideae</taxon>
        <taxon>Triticodae</taxon>
        <taxon>Triticeae</taxon>
        <taxon>Triticinae</taxon>
        <taxon>Triticum</taxon>
    </lineage>
</organism>
<dbReference type="Gramene" id="TraesNOR1A03G00059150.1">
    <property type="protein sequence ID" value="TraesNOR1A03G00059150.1"/>
    <property type="gene ID" value="TraesNOR1A03G00059150"/>
</dbReference>
<keyword evidence="3" id="KW-1185">Reference proteome</keyword>
<dbReference type="OMA" id="RENCERD"/>
<reference evidence="2" key="1">
    <citation type="submission" date="2018-08" db="EMBL/GenBank/DDBJ databases">
        <authorList>
            <person name="Rossello M."/>
        </authorList>
    </citation>
    <scope>NUCLEOTIDE SEQUENCE [LARGE SCALE GENOMIC DNA]</scope>
    <source>
        <strain evidence="2">cv. Chinese Spring</strain>
    </source>
</reference>
<evidence type="ECO:0000313" key="2">
    <source>
        <dbReference type="EnsemblPlants" id="TraesCS1A02G134700.1"/>
    </source>
</evidence>
<dbReference type="Gramene" id="TraesCS1A02G134700.1">
    <property type="protein sequence ID" value="TraesCS1A02G134700.1"/>
    <property type="gene ID" value="TraesCS1A02G134700"/>
</dbReference>
<dbReference type="AlphaFoldDB" id="A0A3B5XXH0"/>
<proteinExistence type="predicted"/>
<protein>
    <submittedName>
        <fullName evidence="2">Uncharacterized protein</fullName>
    </submittedName>
</protein>
<dbReference type="Gramene" id="TraesCAD_scaffold_015730_01G000100.1">
    <property type="protein sequence ID" value="TraesCAD_scaffold_015730_01G000100.1"/>
    <property type="gene ID" value="TraesCAD_scaffold_015730_01G000100"/>
</dbReference>